<evidence type="ECO:0000256" key="9">
    <source>
        <dbReference type="ARBA" id="ARBA00031306"/>
    </source>
</evidence>
<sequence>MLTTEREYYAEESFFHGFVPHVMGTRFDLLIAGIDLPRADALWERTTALLEHLNRVFDRFDPASEVARVNAAAARAPVEVGPELGEALQSCRTYCERTEGLFDITLRDLSRVRLGTEAGVVSVRFDGEETSLDFGGFAKGYALKKIGVLLREAGVGSAFVDFGNSSILGIGRHPYGPCWRVSLPDPATGNALAEFDLVDRALSVSGNTAAHTEHIVNPHTGLRDASRQIVAVVADDPLDAEVVSTAWMIAGEPQRRRIACGFDKLEVYAYILHHG</sequence>
<evidence type="ECO:0000256" key="5">
    <source>
        <dbReference type="ARBA" id="ARBA00022679"/>
    </source>
</evidence>
<keyword evidence="6" id="KW-0479">Metal-binding</keyword>
<evidence type="ECO:0000256" key="6">
    <source>
        <dbReference type="ARBA" id="ARBA00022723"/>
    </source>
</evidence>
<dbReference type="SUPFAM" id="SSF143631">
    <property type="entry name" value="ApbE-like"/>
    <property type="match status" value="1"/>
</dbReference>
<protein>
    <recommendedName>
        <fullName evidence="3">FAD:protein FMN transferase</fullName>
        <ecNumber evidence="2">2.7.1.180</ecNumber>
    </recommendedName>
    <alternativeName>
        <fullName evidence="9">Flavin transferase</fullName>
    </alternativeName>
</protein>
<dbReference type="RefSeq" id="WP_141428214.1">
    <property type="nucleotide sequence ID" value="NZ_AP019736.1"/>
</dbReference>
<proteinExistence type="predicted"/>
<evidence type="ECO:0000256" key="1">
    <source>
        <dbReference type="ARBA" id="ARBA00001946"/>
    </source>
</evidence>
<evidence type="ECO:0000256" key="4">
    <source>
        <dbReference type="ARBA" id="ARBA00022630"/>
    </source>
</evidence>
<accession>A0A4Y1WZM5</accession>
<evidence type="ECO:0000313" key="11">
    <source>
        <dbReference type="EMBL" id="BBL06390.1"/>
    </source>
</evidence>
<dbReference type="GO" id="GO:0016740">
    <property type="term" value="F:transferase activity"/>
    <property type="evidence" value="ECO:0007669"/>
    <property type="project" value="UniProtKB-KW"/>
</dbReference>
<keyword evidence="12" id="KW-1185">Reference proteome</keyword>
<keyword evidence="8" id="KW-0460">Magnesium</keyword>
<reference evidence="12" key="1">
    <citation type="submission" date="2019-06" db="EMBL/GenBank/DDBJ databases">
        <title>Alistipes onderdonkii subsp. vulgaris subsp. nov., Alistipes dispar sp. nov. and Alistipes communis sp. nov., isolated from human faeces, and creation of Alistipes onderdonkii subsp. onderdonkii subsp. nov.</title>
        <authorList>
            <person name="Sakamoto M."/>
            <person name="Ikeyama N."/>
            <person name="Ogata Y."/>
            <person name="Suda W."/>
            <person name="Iino T."/>
            <person name="Hattori M."/>
            <person name="Ohkuma M."/>
        </authorList>
    </citation>
    <scope>NUCLEOTIDE SEQUENCE [LARGE SCALE GENOMIC DNA]</scope>
    <source>
        <strain evidence="12">5CPEGH6</strain>
    </source>
</reference>
<dbReference type="Gene3D" id="3.10.520.10">
    <property type="entry name" value="ApbE-like domains"/>
    <property type="match status" value="2"/>
</dbReference>
<dbReference type="PANTHER" id="PTHR30040">
    <property type="entry name" value="THIAMINE BIOSYNTHESIS LIPOPROTEIN APBE"/>
    <property type="match status" value="1"/>
</dbReference>
<dbReference type="PANTHER" id="PTHR30040:SF2">
    <property type="entry name" value="FAD:PROTEIN FMN TRANSFERASE"/>
    <property type="match status" value="1"/>
</dbReference>
<dbReference type="EMBL" id="AP019736">
    <property type="protein sequence ID" value="BBL06390.1"/>
    <property type="molecule type" value="Genomic_DNA"/>
</dbReference>
<keyword evidence="4" id="KW-0285">Flavoprotein</keyword>
<dbReference type="InterPro" id="IPR024932">
    <property type="entry name" value="ApbE"/>
</dbReference>
<dbReference type="GeneID" id="98673006"/>
<dbReference type="GO" id="GO:0046872">
    <property type="term" value="F:metal ion binding"/>
    <property type="evidence" value="ECO:0007669"/>
    <property type="project" value="UniProtKB-KW"/>
</dbReference>
<evidence type="ECO:0000313" key="12">
    <source>
        <dbReference type="Proteomes" id="UP000319374"/>
    </source>
</evidence>
<evidence type="ECO:0000256" key="2">
    <source>
        <dbReference type="ARBA" id="ARBA00011955"/>
    </source>
</evidence>
<organism evidence="11 12">
    <name type="scientific">Alistipes dispar</name>
    <dbReference type="NCBI Taxonomy" id="2585119"/>
    <lineage>
        <taxon>Bacteria</taxon>
        <taxon>Pseudomonadati</taxon>
        <taxon>Bacteroidota</taxon>
        <taxon>Bacteroidia</taxon>
        <taxon>Bacteroidales</taxon>
        <taxon>Rikenellaceae</taxon>
        <taxon>Alistipes</taxon>
    </lineage>
</organism>
<keyword evidence="7" id="KW-0274">FAD</keyword>
<comment type="catalytic activity">
    <reaction evidence="10">
        <text>L-threonyl-[protein] + FAD = FMN-L-threonyl-[protein] + AMP + H(+)</text>
        <dbReference type="Rhea" id="RHEA:36847"/>
        <dbReference type="Rhea" id="RHEA-COMP:11060"/>
        <dbReference type="Rhea" id="RHEA-COMP:11061"/>
        <dbReference type="ChEBI" id="CHEBI:15378"/>
        <dbReference type="ChEBI" id="CHEBI:30013"/>
        <dbReference type="ChEBI" id="CHEBI:57692"/>
        <dbReference type="ChEBI" id="CHEBI:74257"/>
        <dbReference type="ChEBI" id="CHEBI:456215"/>
        <dbReference type="EC" id="2.7.1.180"/>
    </reaction>
</comment>
<dbReference type="Proteomes" id="UP000319374">
    <property type="component" value="Chromosome"/>
</dbReference>
<name>A0A4Y1WZM5_9BACT</name>
<keyword evidence="5 11" id="KW-0808">Transferase</keyword>
<dbReference type="InterPro" id="IPR003374">
    <property type="entry name" value="ApbE-like_sf"/>
</dbReference>
<comment type="cofactor">
    <cofactor evidence="1">
        <name>Mg(2+)</name>
        <dbReference type="ChEBI" id="CHEBI:18420"/>
    </cofactor>
</comment>
<gene>
    <name evidence="11" type="ORF">A5CPEGH6_10280</name>
</gene>
<dbReference type="OrthoDB" id="9778595at2"/>
<dbReference type="EC" id="2.7.1.180" evidence="2"/>
<evidence type="ECO:0000256" key="10">
    <source>
        <dbReference type="ARBA" id="ARBA00048540"/>
    </source>
</evidence>
<dbReference type="AlphaFoldDB" id="A0A4Y1WZM5"/>
<evidence type="ECO:0000256" key="8">
    <source>
        <dbReference type="ARBA" id="ARBA00022842"/>
    </source>
</evidence>
<dbReference type="KEGG" id="ada:A5CPEGH6_10280"/>
<evidence type="ECO:0000256" key="3">
    <source>
        <dbReference type="ARBA" id="ARBA00016337"/>
    </source>
</evidence>
<dbReference type="Pfam" id="PF02424">
    <property type="entry name" value="ApbE"/>
    <property type="match status" value="2"/>
</dbReference>
<evidence type="ECO:0000256" key="7">
    <source>
        <dbReference type="ARBA" id="ARBA00022827"/>
    </source>
</evidence>